<name>A6WAP0_KINRD</name>
<organism evidence="1 2">
    <name type="scientific">Kineococcus radiotolerans (strain ATCC BAA-149 / DSM 14245 / SRS30216)</name>
    <dbReference type="NCBI Taxonomy" id="266940"/>
    <lineage>
        <taxon>Bacteria</taxon>
        <taxon>Bacillati</taxon>
        <taxon>Actinomycetota</taxon>
        <taxon>Actinomycetes</taxon>
        <taxon>Kineosporiales</taxon>
        <taxon>Kineosporiaceae</taxon>
        <taxon>Kineococcus</taxon>
    </lineage>
</organism>
<gene>
    <name evidence="1" type="ordered locus">Krad_2399</name>
</gene>
<accession>A6WAP0</accession>
<protein>
    <submittedName>
        <fullName evidence="1">Uncharacterized protein</fullName>
    </submittedName>
</protein>
<dbReference type="HOGENOM" id="CLU_3044306_0_0_11"/>
<keyword evidence="2" id="KW-1185">Reference proteome</keyword>
<proteinExistence type="predicted"/>
<evidence type="ECO:0000313" key="1">
    <source>
        <dbReference type="EMBL" id="ABS03879.1"/>
    </source>
</evidence>
<sequence length="54" mass="5420">MDGLLPRVNAGGGHGLTAGGHLGCVLRFPLNVYALVLPVRSTARSSSGPCDVCG</sequence>
<dbReference type="EMBL" id="CP000750">
    <property type="protein sequence ID" value="ABS03879.1"/>
    <property type="molecule type" value="Genomic_DNA"/>
</dbReference>
<dbReference type="KEGG" id="kra:Krad_2399"/>
<reference evidence="2" key="1">
    <citation type="journal article" date="2008" name="PLoS ONE">
        <title>Survival in nuclear waste, extreme resistance, and potential applications gleaned from the genome sequence of Kineococcus radiotolerans SRS30216.</title>
        <authorList>
            <person name="Bagwell C.E."/>
            <person name="Bhat S."/>
            <person name="Hawkins G.M."/>
            <person name="Smith B.W."/>
            <person name="Biswas T."/>
            <person name="Hoover T.R."/>
            <person name="Saunders E."/>
            <person name="Han C.S."/>
            <person name="Tsodikov O.V."/>
            <person name="Shimkets L.J."/>
        </authorList>
    </citation>
    <scope>NUCLEOTIDE SEQUENCE [LARGE SCALE GENOMIC DNA]</scope>
    <source>
        <strain evidence="2">ATCC BAA-149 / DSM 14245 / SRS30216</strain>
    </source>
</reference>
<dbReference type="STRING" id="266940.Krad_2399"/>
<dbReference type="Proteomes" id="UP000001116">
    <property type="component" value="Chromosome"/>
</dbReference>
<dbReference type="AlphaFoldDB" id="A6WAP0"/>
<evidence type="ECO:0000313" key="2">
    <source>
        <dbReference type="Proteomes" id="UP000001116"/>
    </source>
</evidence>